<evidence type="ECO:0000256" key="1">
    <source>
        <dbReference type="SAM" id="Phobius"/>
    </source>
</evidence>
<evidence type="ECO:0000313" key="2">
    <source>
        <dbReference type="EMBL" id="KAI9191980.1"/>
    </source>
</evidence>
<gene>
    <name evidence="2" type="ORF">LWI28_016394</name>
</gene>
<evidence type="ECO:0000313" key="3">
    <source>
        <dbReference type="Proteomes" id="UP001064489"/>
    </source>
</evidence>
<dbReference type="EMBL" id="JAJSOW010000004">
    <property type="protein sequence ID" value="KAI9191980.1"/>
    <property type="molecule type" value="Genomic_DNA"/>
</dbReference>
<proteinExistence type="predicted"/>
<protein>
    <submittedName>
        <fullName evidence="2">Uncharacterized protein</fullName>
    </submittedName>
</protein>
<reference evidence="2" key="1">
    <citation type="journal article" date="2022" name="Plant J.">
        <title>Strategies of tolerance reflected in two North American maple genomes.</title>
        <authorList>
            <person name="McEvoy S.L."/>
            <person name="Sezen U.U."/>
            <person name="Trouern-Trend A."/>
            <person name="McMahon S.M."/>
            <person name="Schaberg P.G."/>
            <person name="Yang J."/>
            <person name="Wegrzyn J.L."/>
            <person name="Swenson N.G."/>
        </authorList>
    </citation>
    <scope>NUCLEOTIDE SEQUENCE</scope>
    <source>
        <strain evidence="2">91603</strain>
    </source>
</reference>
<keyword evidence="3" id="KW-1185">Reference proteome</keyword>
<keyword evidence="1" id="KW-0472">Membrane</keyword>
<dbReference type="AlphaFoldDB" id="A0AAD5JBZ5"/>
<keyword evidence="1" id="KW-1133">Transmembrane helix</keyword>
<accession>A0AAD5JBZ5</accession>
<name>A0AAD5JBZ5_ACENE</name>
<dbReference type="Proteomes" id="UP001064489">
    <property type="component" value="Chromosome 6"/>
</dbReference>
<dbReference type="PANTHER" id="PTHR34189">
    <property type="entry name" value="TRANSMEMBRANE PROTEIN"/>
    <property type="match status" value="1"/>
</dbReference>
<keyword evidence="1" id="KW-0812">Transmembrane</keyword>
<organism evidence="2 3">
    <name type="scientific">Acer negundo</name>
    <name type="common">Box elder</name>
    <dbReference type="NCBI Taxonomy" id="4023"/>
    <lineage>
        <taxon>Eukaryota</taxon>
        <taxon>Viridiplantae</taxon>
        <taxon>Streptophyta</taxon>
        <taxon>Embryophyta</taxon>
        <taxon>Tracheophyta</taxon>
        <taxon>Spermatophyta</taxon>
        <taxon>Magnoliopsida</taxon>
        <taxon>eudicotyledons</taxon>
        <taxon>Gunneridae</taxon>
        <taxon>Pentapetalae</taxon>
        <taxon>rosids</taxon>
        <taxon>malvids</taxon>
        <taxon>Sapindales</taxon>
        <taxon>Sapindaceae</taxon>
        <taxon>Hippocastanoideae</taxon>
        <taxon>Acereae</taxon>
        <taxon>Acer</taxon>
    </lineage>
</organism>
<feature type="transmembrane region" description="Helical" evidence="1">
    <location>
        <begin position="79"/>
        <end position="97"/>
    </location>
</feature>
<comment type="caution">
    <text evidence="2">The sequence shown here is derived from an EMBL/GenBank/DDBJ whole genome shotgun (WGS) entry which is preliminary data.</text>
</comment>
<sequence length="135" mass="15085">MVSLSPSPAKMYRSATSTSRASDEFLVNLLPEGAAAAVNSSPAKASASHHHDDLPIYNPISDATKKELALHHKSQGENAIHLIPFLLIFCGFILWFFSHPETTKLRYNNIINNNNLNDTSIFFNRKRFCTLADLR</sequence>
<reference evidence="2" key="2">
    <citation type="submission" date="2023-02" db="EMBL/GenBank/DDBJ databases">
        <authorList>
            <person name="Swenson N.G."/>
            <person name="Wegrzyn J.L."/>
            <person name="Mcevoy S.L."/>
        </authorList>
    </citation>
    <scope>NUCLEOTIDE SEQUENCE</scope>
    <source>
        <strain evidence="2">91603</strain>
        <tissue evidence="2">Leaf</tissue>
    </source>
</reference>
<dbReference type="PANTHER" id="PTHR34189:SF10">
    <property type="entry name" value="TRANSMEMBRANE PROTEIN"/>
    <property type="match status" value="1"/>
</dbReference>